<dbReference type="PANTHER" id="PTHR37312">
    <property type="entry name" value="MEMBRANE-BOUND ACYLTRANSFERASE YKRP-RELATED"/>
    <property type="match status" value="1"/>
</dbReference>
<evidence type="ECO:0000313" key="4">
    <source>
        <dbReference type="Proteomes" id="UP001596020"/>
    </source>
</evidence>
<keyword evidence="3" id="KW-0012">Acyltransferase</keyword>
<dbReference type="Pfam" id="PF01757">
    <property type="entry name" value="Acyl_transf_3"/>
    <property type="match status" value="1"/>
</dbReference>
<feature type="transmembrane region" description="Helical" evidence="1">
    <location>
        <begin position="280"/>
        <end position="301"/>
    </location>
</feature>
<sequence>MSSGRLDYIDAAKGLGIMLVAVGHFTAQSAPLWYDSLWSLIFLFHMPLFFFLSGMTSCLSRNRTAFKTYFLSRTLRLLVPYLVASLCYEAMMVYIHGIGAFSFKFLYTYPGKQAVYLWFLPALWLCSLVSYPLVHLKLRFLFPIALLSFFLLLPSFPHLPGYLNDCRLYLPYVLFGSFWWRWQSKGEGSSSQMIFALLTLLMGLVLCNYLFSNYDLSVKTLVSFLLALLCTMCVLFAFQFIFTPRWIVKIGMVSMLIYLLHPMILYPFKYIYEQHIMTGSLSFGCLMVVGVSLSCVVPYILDRFVGRFLPWVKVLYGSH</sequence>
<reference evidence="4" key="1">
    <citation type="journal article" date="2019" name="Int. J. Syst. Evol. Microbiol.">
        <title>The Global Catalogue of Microorganisms (GCM) 10K type strain sequencing project: providing services to taxonomists for standard genome sequencing and annotation.</title>
        <authorList>
            <consortium name="The Broad Institute Genomics Platform"/>
            <consortium name="The Broad Institute Genome Sequencing Center for Infectious Disease"/>
            <person name="Wu L."/>
            <person name="Ma J."/>
        </authorList>
    </citation>
    <scope>NUCLEOTIDE SEQUENCE [LARGE SCALE GENOMIC DNA]</scope>
    <source>
        <strain evidence="4">CGMCC 4.7357</strain>
    </source>
</reference>
<dbReference type="GO" id="GO:0016746">
    <property type="term" value="F:acyltransferase activity"/>
    <property type="evidence" value="ECO:0007669"/>
    <property type="project" value="UniProtKB-KW"/>
</dbReference>
<comment type="caution">
    <text evidence="3">The sequence shown here is derived from an EMBL/GenBank/DDBJ whole genome shotgun (WGS) entry which is preliminary data.</text>
</comment>
<feature type="transmembrane region" description="Helical" evidence="1">
    <location>
        <begin position="40"/>
        <end position="60"/>
    </location>
</feature>
<organism evidence="3 4">
    <name type="scientific">Falsiporphyromonas endometrii</name>
    <dbReference type="NCBI Taxonomy" id="1387297"/>
    <lineage>
        <taxon>Bacteria</taxon>
        <taxon>Pseudomonadati</taxon>
        <taxon>Bacteroidota</taxon>
        <taxon>Bacteroidia</taxon>
        <taxon>Bacteroidales</taxon>
        <taxon>Porphyromonadaceae</taxon>
        <taxon>Falsiporphyromonas</taxon>
    </lineage>
</organism>
<dbReference type="RefSeq" id="WP_380078318.1">
    <property type="nucleotide sequence ID" value="NZ_JBHSGO010000139.1"/>
</dbReference>
<dbReference type="PANTHER" id="PTHR37312:SF1">
    <property type="entry name" value="MEMBRANE-BOUND ACYLTRANSFERASE YKRP-RELATED"/>
    <property type="match status" value="1"/>
</dbReference>
<feature type="transmembrane region" description="Helical" evidence="1">
    <location>
        <begin position="12"/>
        <end position="34"/>
    </location>
</feature>
<feature type="transmembrane region" description="Helical" evidence="1">
    <location>
        <begin position="223"/>
        <end position="243"/>
    </location>
</feature>
<accession>A0ABV9K6M5</accession>
<keyword evidence="1" id="KW-0812">Transmembrane</keyword>
<protein>
    <submittedName>
        <fullName evidence="3">Acyltransferase family protein</fullName>
    </submittedName>
</protein>
<feature type="transmembrane region" description="Helical" evidence="1">
    <location>
        <begin position="194"/>
        <end position="211"/>
    </location>
</feature>
<feature type="transmembrane region" description="Helical" evidence="1">
    <location>
        <begin position="250"/>
        <end position="268"/>
    </location>
</feature>
<dbReference type="InterPro" id="IPR002656">
    <property type="entry name" value="Acyl_transf_3_dom"/>
</dbReference>
<dbReference type="Proteomes" id="UP001596020">
    <property type="component" value="Unassembled WGS sequence"/>
</dbReference>
<feature type="transmembrane region" description="Helical" evidence="1">
    <location>
        <begin position="115"/>
        <end position="133"/>
    </location>
</feature>
<dbReference type="InterPro" id="IPR052734">
    <property type="entry name" value="Nod_factor_acetyltransferase"/>
</dbReference>
<feature type="transmembrane region" description="Helical" evidence="1">
    <location>
        <begin position="140"/>
        <end position="156"/>
    </location>
</feature>
<gene>
    <name evidence="3" type="ORF">ACFO3G_04335</name>
</gene>
<keyword evidence="3" id="KW-0808">Transferase</keyword>
<keyword evidence="1" id="KW-1133">Transmembrane helix</keyword>
<evidence type="ECO:0000256" key="1">
    <source>
        <dbReference type="SAM" id="Phobius"/>
    </source>
</evidence>
<feature type="domain" description="Acyltransferase 3" evidence="2">
    <location>
        <begin position="7"/>
        <end position="296"/>
    </location>
</feature>
<keyword evidence="1" id="KW-0472">Membrane</keyword>
<dbReference type="EMBL" id="JBHSGO010000139">
    <property type="protein sequence ID" value="MFC4665835.1"/>
    <property type="molecule type" value="Genomic_DNA"/>
</dbReference>
<feature type="transmembrane region" description="Helical" evidence="1">
    <location>
        <begin position="81"/>
        <end position="103"/>
    </location>
</feature>
<proteinExistence type="predicted"/>
<keyword evidence="4" id="KW-1185">Reference proteome</keyword>
<evidence type="ECO:0000313" key="3">
    <source>
        <dbReference type="EMBL" id="MFC4665835.1"/>
    </source>
</evidence>
<name>A0ABV9K6M5_9PORP</name>
<evidence type="ECO:0000259" key="2">
    <source>
        <dbReference type="Pfam" id="PF01757"/>
    </source>
</evidence>